<dbReference type="Pfam" id="PF11385">
    <property type="entry name" value="DUF3189"/>
    <property type="match status" value="1"/>
</dbReference>
<dbReference type="HOGENOM" id="CLU_1862776_0_0_9"/>
<dbReference type="Proteomes" id="UP000008457">
    <property type="component" value="Chromosome"/>
</dbReference>
<gene>
    <name evidence="1" type="ordered locus">Mahau_1967</name>
</gene>
<keyword evidence="2" id="KW-1185">Reference proteome</keyword>
<evidence type="ECO:0000313" key="1">
    <source>
        <dbReference type="EMBL" id="AEE97143.1"/>
    </source>
</evidence>
<dbReference type="AlphaFoldDB" id="F4A204"/>
<organism evidence="1 2">
    <name type="scientific">Mahella australiensis (strain DSM 15567 / CIP 107919 / 50-1 BON)</name>
    <dbReference type="NCBI Taxonomy" id="697281"/>
    <lineage>
        <taxon>Bacteria</taxon>
        <taxon>Bacillati</taxon>
        <taxon>Bacillota</taxon>
        <taxon>Clostridia</taxon>
        <taxon>Thermoanaerobacterales</taxon>
        <taxon>Thermoanaerobacterales Family IV. Incertae Sedis</taxon>
        <taxon>Mahella</taxon>
    </lineage>
</organism>
<accession>F4A204</accession>
<reference evidence="1 2" key="2">
    <citation type="journal article" date="2011" name="Stand. Genomic Sci.">
        <title>Complete genome sequence of Mahella australiensis type strain (50-1 BON).</title>
        <authorList>
            <person name="Sikorski J."/>
            <person name="Teshima H."/>
            <person name="Nolan M."/>
            <person name="Lucas S."/>
            <person name="Hammon N."/>
            <person name="Deshpande S."/>
            <person name="Cheng J.F."/>
            <person name="Pitluck S."/>
            <person name="Liolios K."/>
            <person name="Pagani I."/>
            <person name="Ivanova N."/>
            <person name="Huntemann M."/>
            <person name="Mavromatis K."/>
            <person name="Ovchinikova G."/>
            <person name="Pati A."/>
            <person name="Tapia R."/>
            <person name="Han C."/>
            <person name="Goodwin L."/>
            <person name="Chen A."/>
            <person name="Palaniappan K."/>
            <person name="Land M."/>
            <person name="Hauser L."/>
            <person name="Ngatchou-Djao O.D."/>
            <person name="Rohde M."/>
            <person name="Pukall R."/>
            <person name="Spring S."/>
            <person name="Abt B."/>
            <person name="Goker M."/>
            <person name="Detter J.C."/>
            <person name="Woyke T."/>
            <person name="Bristow J."/>
            <person name="Markowitz V."/>
            <person name="Hugenholtz P."/>
            <person name="Eisen J.A."/>
            <person name="Kyrpides N.C."/>
            <person name="Klenk H.P."/>
            <person name="Lapidus A."/>
        </authorList>
    </citation>
    <scope>NUCLEOTIDE SEQUENCE [LARGE SCALE GENOMIC DNA]</scope>
    <source>
        <strain evidence="2">DSM 15567 / CIP 107919 / 50-1 BON</strain>
    </source>
</reference>
<name>F4A204_MAHA5</name>
<dbReference type="RefSeq" id="WP_013781571.1">
    <property type="nucleotide sequence ID" value="NC_015520.1"/>
</dbReference>
<proteinExistence type="predicted"/>
<evidence type="ECO:0008006" key="3">
    <source>
        <dbReference type="Google" id="ProtNLM"/>
    </source>
</evidence>
<sequence>MKIIYHSYSPSYAAAVAAAMHIGILPGEYVPDNKQILSIPYFGRKYASCFGLFIYVGIDEGYNEVYILGTKNNISVVRNELVSVDYILHMDEGVYYADVSGLDINISLPEQLYYMLLKKRYSAFIKAVSYVKNQISV</sequence>
<dbReference type="KEGG" id="mas:Mahau_1967"/>
<protein>
    <recommendedName>
        <fullName evidence="3">DUF3189 family protein</fullName>
    </recommendedName>
</protein>
<reference evidence="2" key="1">
    <citation type="submission" date="2010-11" db="EMBL/GenBank/DDBJ databases">
        <title>The complete genome of Mahella australiensis DSM 15567.</title>
        <authorList>
            <consortium name="US DOE Joint Genome Institute (JGI-PGF)"/>
            <person name="Lucas S."/>
            <person name="Copeland A."/>
            <person name="Lapidus A."/>
            <person name="Bruce D."/>
            <person name="Goodwin L."/>
            <person name="Pitluck S."/>
            <person name="Kyrpides N."/>
            <person name="Mavromatis K."/>
            <person name="Pagani I."/>
            <person name="Ivanova N."/>
            <person name="Teshima H."/>
            <person name="Brettin T."/>
            <person name="Detter J.C."/>
            <person name="Han C."/>
            <person name="Tapia R."/>
            <person name="Land M."/>
            <person name="Hauser L."/>
            <person name="Markowitz V."/>
            <person name="Cheng J.-F."/>
            <person name="Hugenholtz P."/>
            <person name="Woyke T."/>
            <person name="Wu D."/>
            <person name="Spring S."/>
            <person name="Pukall R."/>
            <person name="Steenblock K."/>
            <person name="Schneider S."/>
            <person name="Klenk H.-P."/>
            <person name="Eisen J.A."/>
        </authorList>
    </citation>
    <scope>NUCLEOTIDE SEQUENCE [LARGE SCALE GENOMIC DNA]</scope>
    <source>
        <strain evidence="2">DSM 15567 / CIP 107919 / 50-1 BON</strain>
    </source>
</reference>
<dbReference type="STRING" id="697281.Mahau_1967"/>
<evidence type="ECO:0000313" key="2">
    <source>
        <dbReference type="Proteomes" id="UP000008457"/>
    </source>
</evidence>
<dbReference type="OrthoDB" id="1680616at2"/>
<dbReference type="EMBL" id="CP002360">
    <property type="protein sequence ID" value="AEE97143.1"/>
    <property type="molecule type" value="Genomic_DNA"/>
</dbReference>
<dbReference type="InterPro" id="IPR021525">
    <property type="entry name" value="DUF3189"/>
</dbReference>